<dbReference type="InterPro" id="IPR040131">
    <property type="entry name" value="MnmG_N"/>
</dbReference>
<evidence type="ECO:0000256" key="6">
    <source>
        <dbReference type="ARBA" id="ARBA00022630"/>
    </source>
</evidence>
<evidence type="ECO:0000256" key="11">
    <source>
        <dbReference type="ARBA" id="ARBA00031800"/>
    </source>
</evidence>
<dbReference type="FunFam" id="1.10.150.570:FF:000001">
    <property type="entry name" value="tRNA uridine 5-carboxymethylaminomethyl modification enzyme MnmG"/>
    <property type="match status" value="1"/>
</dbReference>
<feature type="domain" description="tRNA uridine 5-carboxymethylaminomethyl modification enzyme C-terminal subdomain" evidence="13">
    <location>
        <begin position="546"/>
        <end position="617"/>
    </location>
</feature>
<dbReference type="PROSITE" id="PS01280">
    <property type="entry name" value="GIDA_1"/>
    <property type="match status" value="1"/>
</dbReference>
<dbReference type="InterPro" id="IPR002218">
    <property type="entry name" value="MnmG-rel"/>
</dbReference>
<dbReference type="InterPro" id="IPR026904">
    <property type="entry name" value="MnmG_C"/>
</dbReference>
<organism evidence="14 15">
    <name type="scientific">Candidatus Scatousia excrementigallinarum</name>
    <dbReference type="NCBI Taxonomy" id="2840935"/>
    <lineage>
        <taxon>Bacteria</taxon>
        <taxon>Candidatus Scatousia</taxon>
    </lineage>
</organism>
<dbReference type="Gene3D" id="3.50.50.60">
    <property type="entry name" value="FAD/NAD(P)-binding domain"/>
    <property type="match status" value="2"/>
</dbReference>
<evidence type="ECO:0000256" key="8">
    <source>
        <dbReference type="ARBA" id="ARBA00022827"/>
    </source>
</evidence>
<dbReference type="Pfam" id="PF01134">
    <property type="entry name" value="GIDA"/>
    <property type="match status" value="1"/>
</dbReference>
<comment type="similarity">
    <text evidence="3 12">Belongs to the MnmG family.</text>
</comment>
<dbReference type="FunFam" id="3.50.50.60:FF:000002">
    <property type="entry name" value="tRNA uridine 5-carboxymethylaminomethyl modification enzyme MnmG"/>
    <property type="match status" value="1"/>
</dbReference>
<keyword evidence="5 12" id="KW-0963">Cytoplasm</keyword>
<evidence type="ECO:0000313" key="15">
    <source>
        <dbReference type="Proteomes" id="UP000823928"/>
    </source>
</evidence>
<gene>
    <name evidence="12 14" type="primary">mnmG</name>
    <name evidence="12" type="synonym">gidA</name>
    <name evidence="14" type="ORF">IAC10_12965</name>
</gene>
<dbReference type="PRINTS" id="PR00411">
    <property type="entry name" value="PNDRDTASEI"/>
</dbReference>
<dbReference type="PANTHER" id="PTHR11806:SF0">
    <property type="entry name" value="PROTEIN MTO1 HOMOLOG, MITOCHONDRIAL"/>
    <property type="match status" value="1"/>
</dbReference>
<evidence type="ECO:0000256" key="9">
    <source>
        <dbReference type="ARBA" id="ARBA00023027"/>
    </source>
</evidence>
<evidence type="ECO:0000256" key="7">
    <source>
        <dbReference type="ARBA" id="ARBA00022694"/>
    </source>
</evidence>
<dbReference type="FunFam" id="1.10.10.1800:FF:000001">
    <property type="entry name" value="tRNA uridine 5-carboxymethylaminomethyl modification enzyme MnmG"/>
    <property type="match status" value="1"/>
</dbReference>
<proteinExistence type="inferred from homology"/>
<dbReference type="HAMAP" id="MF_00129">
    <property type="entry name" value="MnmG_GidA"/>
    <property type="match status" value="1"/>
</dbReference>
<evidence type="ECO:0000256" key="1">
    <source>
        <dbReference type="ARBA" id="ARBA00001974"/>
    </source>
</evidence>
<feature type="binding site" evidence="12">
    <location>
        <begin position="14"/>
        <end position="19"/>
    </location>
    <ligand>
        <name>FAD</name>
        <dbReference type="ChEBI" id="CHEBI:57692"/>
    </ligand>
</feature>
<dbReference type="Pfam" id="PF21680">
    <property type="entry name" value="GIDA_C_1st"/>
    <property type="match status" value="1"/>
</dbReference>
<dbReference type="GO" id="GO:0005737">
    <property type="term" value="C:cytoplasm"/>
    <property type="evidence" value="ECO:0007669"/>
    <property type="project" value="UniProtKB-SubCell"/>
</dbReference>
<comment type="caution">
    <text evidence="14">The sequence shown here is derived from an EMBL/GenBank/DDBJ whole genome shotgun (WGS) entry which is preliminary data.</text>
</comment>
<dbReference type="Proteomes" id="UP000823928">
    <property type="component" value="Unassembled WGS sequence"/>
</dbReference>
<keyword evidence="8 12" id="KW-0274">FAD</keyword>
<comment type="function">
    <text evidence="2 12">NAD-binding protein involved in the addition of a carboxymethylaminomethyl (cmnm) group at the wobble position (U34) of certain tRNAs, forming tRNA-cmnm(5)s(2)U34.</text>
</comment>
<dbReference type="InterPro" id="IPR049312">
    <property type="entry name" value="GIDA_C_N"/>
</dbReference>
<evidence type="ECO:0000256" key="3">
    <source>
        <dbReference type="ARBA" id="ARBA00007653"/>
    </source>
</evidence>
<dbReference type="Pfam" id="PF13932">
    <property type="entry name" value="SAM_GIDA_C"/>
    <property type="match status" value="1"/>
</dbReference>
<dbReference type="SMART" id="SM01228">
    <property type="entry name" value="GIDA_assoc_3"/>
    <property type="match status" value="1"/>
</dbReference>
<dbReference type="InterPro" id="IPR020595">
    <property type="entry name" value="MnmG-rel_CS"/>
</dbReference>
<dbReference type="InterPro" id="IPR036188">
    <property type="entry name" value="FAD/NAD-bd_sf"/>
</dbReference>
<evidence type="ECO:0000313" key="14">
    <source>
        <dbReference type="EMBL" id="HIS37509.1"/>
    </source>
</evidence>
<reference evidence="14" key="1">
    <citation type="submission" date="2020-10" db="EMBL/GenBank/DDBJ databases">
        <authorList>
            <person name="Gilroy R."/>
        </authorList>
    </citation>
    <scope>NUCLEOTIDE SEQUENCE</scope>
    <source>
        <strain evidence="14">6276</strain>
    </source>
</reference>
<evidence type="ECO:0000256" key="12">
    <source>
        <dbReference type="HAMAP-Rule" id="MF_00129"/>
    </source>
</evidence>
<name>A0A9D1F143_9BACT</name>
<dbReference type="EMBL" id="DVIU01000266">
    <property type="protein sequence ID" value="HIS37509.1"/>
    <property type="molecule type" value="Genomic_DNA"/>
</dbReference>
<dbReference type="GO" id="GO:0050660">
    <property type="term" value="F:flavin adenine dinucleotide binding"/>
    <property type="evidence" value="ECO:0007669"/>
    <property type="project" value="UniProtKB-UniRule"/>
</dbReference>
<evidence type="ECO:0000256" key="4">
    <source>
        <dbReference type="ARBA" id="ARBA00020461"/>
    </source>
</evidence>
<dbReference type="InterPro" id="IPR044920">
    <property type="entry name" value="MnmG_C_subdom_sf"/>
</dbReference>
<comment type="subcellular location">
    <subcellularLocation>
        <location evidence="12">Cytoplasm</location>
    </subcellularLocation>
</comment>
<dbReference type="NCBIfam" id="TIGR00136">
    <property type="entry name" value="mnmG_gidA"/>
    <property type="match status" value="1"/>
</dbReference>
<sequence>MNYLNNEYDVIVVGAGHAGCEASIACARLGAKVLLATLNLDNIALQPCNPAIGGPAKSTLVREIDALGGVMGEVADATYIQMKMLNSSKGPAVRALRAQSDKKEYSNYMRNLIESNENIYLRQACITDLIAKDGKITGAVDEFGIEYKARAIILTTGTSLNGRIFVGLKSYSAGRLGEQAATGLSESLMKLGINIKKLKTGTPQRVDKRTIDYSKMTIQPGDEVLNFYSFKPNRPIRPQVPCYLTRTNERTHEIIRANLDKSPMYKGLIHGVGPRYCPSIEDKVVRFSENPSHHIFIEPEGLNTYEVYIQGFSSSLPADVQVQMLHTLPGLEKAHVIKPAYAVEYDYVPAVQTTHSLMSKHIQGLFFGGQINGTSGYEEAAAQGLIAGINAINYINNSEMLELPRSSSYIGTLIDDLVTKDIDDPYRMLTSRSEYRLLLRQDNADARLTPTGHKIGLIDDAQFKLFTEKQENIQKELKRIHETKIPATDAVNSILAKYGEHIDRGMKLGELLKRPNIDYSILKEIDEETAGINISRDVYEQVEILTKYDGYLKRQEFQVNQADKLEKFKIPDNIDYLRIEHISSETKEKLNKIRPKTLAQASRIGGVKPADISVLMVLLDKHTFARTEN</sequence>
<dbReference type="SUPFAM" id="SSF51905">
    <property type="entry name" value="FAD/NAD(P)-binding domain"/>
    <property type="match status" value="1"/>
</dbReference>
<comment type="caution">
    <text evidence="12">Lacks conserved residue(s) required for the propagation of feature annotation.</text>
</comment>
<comment type="subunit">
    <text evidence="10 12">Homodimer. Heterotetramer of two MnmE and two MnmG subunits.</text>
</comment>
<dbReference type="InterPro" id="IPR004416">
    <property type="entry name" value="MnmG"/>
</dbReference>
<feature type="binding site" evidence="12">
    <location>
        <begin position="273"/>
        <end position="287"/>
    </location>
    <ligand>
        <name>NAD(+)</name>
        <dbReference type="ChEBI" id="CHEBI:57540"/>
    </ligand>
</feature>
<evidence type="ECO:0000259" key="13">
    <source>
        <dbReference type="SMART" id="SM01228"/>
    </source>
</evidence>
<keyword evidence="9 12" id="KW-0520">NAD</keyword>
<protein>
    <recommendedName>
        <fullName evidence="4 12">tRNA uridine 5-carboxymethylaminomethyl modification enzyme MnmG</fullName>
    </recommendedName>
    <alternativeName>
        <fullName evidence="11 12">Glucose-inhibited division protein A</fullName>
    </alternativeName>
</protein>
<dbReference type="GO" id="GO:0030488">
    <property type="term" value="P:tRNA methylation"/>
    <property type="evidence" value="ECO:0007669"/>
    <property type="project" value="TreeGrafter"/>
</dbReference>
<keyword evidence="6 12" id="KW-0285">Flavoprotein</keyword>
<dbReference type="Gene3D" id="1.10.10.1800">
    <property type="entry name" value="tRNA uridine 5-carboxymethylaminomethyl modification enzyme MnmG/GidA"/>
    <property type="match status" value="1"/>
</dbReference>
<evidence type="ECO:0000256" key="10">
    <source>
        <dbReference type="ARBA" id="ARBA00025948"/>
    </source>
</evidence>
<evidence type="ECO:0000256" key="5">
    <source>
        <dbReference type="ARBA" id="ARBA00022490"/>
    </source>
</evidence>
<dbReference type="AlphaFoldDB" id="A0A9D1F143"/>
<comment type="cofactor">
    <cofactor evidence="1 12">
        <name>FAD</name>
        <dbReference type="ChEBI" id="CHEBI:57692"/>
    </cofactor>
</comment>
<dbReference type="GO" id="GO:0002098">
    <property type="term" value="P:tRNA wobble uridine modification"/>
    <property type="evidence" value="ECO:0007669"/>
    <property type="project" value="InterPro"/>
</dbReference>
<dbReference type="InterPro" id="IPR047001">
    <property type="entry name" value="MnmG_C_subdom"/>
</dbReference>
<dbReference type="PANTHER" id="PTHR11806">
    <property type="entry name" value="GLUCOSE INHIBITED DIVISION PROTEIN A"/>
    <property type="match status" value="1"/>
</dbReference>
<evidence type="ECO:0000256" key="2">
    <source>
        <dbReference type="ARBA" id="ARBA00003717"/>
    </source>
</evidence>
<dbReference type="Gene3D" id="1.10.150.570">
    <property type="entry name" value="GidA associated domain, C-terminal subdomain"/>
    <property type="match status" value="1"/>
</dbReference>
<accession>A0A9D1F143</accession>
<keyword evidence="7 12" id="KW-0819">tRNA processing</keyword>
<reference evidence="14" key="2">
    <citation type="journal article" date="2021" name="PeerJ">
        <title>Extensive microbial diversity within the chicken gut microbiome revealed by metagenomics and culture.</title>
        <authorList>
            <person name="Gilroy R."/>
            <person name="Ravi A."/>
            <person name="Getino M."/>
            <person name="Pursley I."/>
            <person name="Horton D.L."/>
            <person name="Alikhan N.F."/>
            <person name="Baker D."/>
            <person name="Gharbi K."/>
            <person name="Hall N."/>
            <person name="Watson M."/>
            <person name="Adriaenssens E.M."/>
            <person name="Foster-Nyarko E."/>
            <person name="Jarju S."/>
            <person name="Secka A."/>
            <person name="Antonio M."/>
            <person name="Oren A."/>
            <person name="Chaudhuri R.R."/>
            <person name="La Ragione R."/>
            <person name="Hildebrand F."/>
            <person name="Pallen M.J."/>
        </authorList>
    </citation>
    <scope>NUCLEOTIDE SEQUENCE</scope>
    <source>
        <strain evidence="14">6276</strain>
    </source>
</reference>